<dbReference type="NCBIfam" id="TIGR00005">
    <property type="entry name" value="rluA_subfam"/>
    <property type="match status" value="1"/>
</dbReference>
<keyword evidence="3 5" id="KW-0413">Isomerase</keyword>
<proteinExistence type="inferred from homology"/>
<dbReference type="CDD" id="cd02869">
    <property type="entry name" value="PseudoU_synth_RluA_like"/>
    <property type="match status" value="1"/>
</dbReference>
<dbReference type="InterPro" id="IPR050188">
    <property type="entry name" value="RluA_PseudoU_synthase"/>
</dbReference>
<dbReference type="EMBL" id="CAKJTI010000008">
    <property type="protein sequence ID" value="CAG9612845.1"/>
    <property type="molecule type" value="Genomic_DNA"/>
</dbReference>
<evidence type="ECO:0000313" key="6">
    <source>
        <dbReference type="Proteomes" id="UP000789423"/>
    </source>
</evidence>
<dbReference type="PANTHER" id="PTHR21600">
    <property type="entry name" value="MITOCHONDRIAL RNA PSEUDOURIDINE SYNTHASE"/>
    <property type="match status" value="1"/>
</dbReference>
<comment type="function">
    <text evidence="3">Responsible for synthesis of pseudouridine from uracil.</text>
</comment>
<comment type="catalytic activity">
    <reaction evidence="1 3">
        <text>a uridine in RNA = a pseudouridine in RNA</text>
        <dbReference type="Rhea" id="RHEA:48348"/>
        <dbReference type="Rhea" id="RHEA-COMP:12068"/>
        <dbReference type="Rhea" id="RHEA-COMP:12069"/>
        <dbReference type="ChEBI" id="CHEBI:65314"/>
        <dbReference type="ChEBI" id="CHEBI:65315"/>
    </reaction>
</comment>
<dbReference type="SUPFAM" id="SSF55120">
    <property type="entry name" value="Pseudouridine synthase"/>
    <property type="match status" value="1"/>
</dbReference>
<protein>
    <recommendedName>
        <fullName evidence="3">Pseudouridine synthase</fullName>
        <ecNumber evidence="3">5.4.99.-</ecNumber>
    </recommendedName>
</protein>
<dbReference type="PANTHER" id="PTHR21600:SF35">
    <property type="entry name" value="PSEUDOURIDINE SYNTHASE"/>
    <property type="match status" value="1"/>
</dbReference>
<dbReference type="PROSITE" id="PS01129">
    <property type="entry name" value="PSI_RLU"/>
    <property type="match status" value="1"/>
</dbReference>
<evidence type="ECO:0000259" key="4">
    <source>
        <dbReference type="Pfam" id="PF00849"/>
    </source>
</evidence>
<evidence type="ECO:0000256" key="3">
    <source>
        <dbReference type="RuleBase" id="RU362028"/>
    </source>
</evidence>
<dbReference type="InterPro" id="IPR006145">
    <property type="entry name" value="PsdUridine_synth_RsuA/RluA"/>
</dbReference>
<comment type="similarity">
    <text evidence="2 3">Belongs to the pseudouridine synthase RluA family.</text>
</comment>
<dbReference type="InterPro" id="IPR006225">
    <property type="entry name" value="PsdUridine_synth_RluC/D"/>
</dbReference>
<dbReference type="GO" id="GO:0160140">
    <property type="term" value="F:23S rRNA pseudouridine(1911/1915/1917) synthase activity"/>
    <property type="evidence" value="ECO:0007669"/>
    <property type="project" value="UniProtKB-EC"/>
</dbReference>
<feature type="domain" description="Pseudouridine synthase RsuA/RluA-like" evidence="4">
    <location>
        <begin position="93"/>
        <end position="243"/>
    </location>
</feature>
<evidence type="ECO:0000313" key="5">
    <source>
        <dbReference type="EMBL" id="CAG9612845.1"/>
    </source>
</evidence>
<dbReference type="InterPro" id="IPR006224">
    <property type="entry name" value="PsdUridine_synth_RluA-like_CS"/>
</dbReference>
<dbReference type="Proteomes" id="UP000789423">
    <property type="component" value="Unassembled WGS sequence"/>
</dbReference>
<sequence length="298" mass="33882">MQLRRFTLTWCITETDDGMLIREFLKAKGISKAALTDIKFHGGAIEVNGHSVNVRHALQEGEKLAVCFPPEQRSEGMLSENIPLSVVYEDDSVLVINKRPYMSTIPSREHPSGSVANALLHYYDQQNLASTVHIVTRLDRDTSGLMLIAKNRFIHHLLSKQHQQKQVKRTYEAIVHGTIAEDSGTIDAPIARKDDSIIERMVREDGQRAVTHFHVQKRLKGKTHVTLQLETGRTHQIRVHMAHLGHALLGDDLYGGKKDEIKRQALHSTNLTFYHPVLEKQLTFHAELPEDMRKLMES</sequence>
<evidence type="ECO:0000256" key="2">
    <source>
        <dbReference type="ARBA" id="ARBA00010876"/>
    </source>
</evidence>
<gene>
    <name evidence="5" type="primary">rluD_2</name>
    <name evidence="5" type="ORF">BACCIP111899_02023</name>
</gene>
<dbReference type="EC" id="5.4.99.-" evidence="3"/>
<reference evidence="5 6" key="1">
    <citation type="submission" date="2021-10" db="EMBL/GenBank/DDBJ databases">
        <authorList>
            <person name="Criscuolo A."/>
        </authorList>
    </citation>
    <scope>NUCLEOTIDE SEQUENCE [LARGE SCALE GENOMIC DNA]</scope>
    <source>
        <strain evidence="6">CIP 111899</strain>
    </source>
</reference>
<dbReference type="InterPro" id="IPR020103">
    <property type="entry name" value="PsdUridine_synth_cat_dom_sf"/>
</dbReference>
<keyword evidence="6" id="KW-1185">Reference proteome</keyword>
<comment type="caution">
    <text evidence="5">The sequence shown here is derived from an EMBL/GenBank/DDBJ whole genome shotgun (WGS) entry which is preliminary data.</text>
</comment>
<organism evidence="5 6">
    <name type="scientific">Bacillus rhizoplanae</name>
    <dbReference type="NCBI Taxonomy" id="2880966"/>
    <lineage>
        <taxon>Bacteria</taxon>
        <taxon>Bacillati</taxon>
        <taxon>Bacillota</taxon>
        <taxon>Bacilli</taxon>
        <taxon>Bacillales</taxon>
        <taxon>Bacillaceae</taxon>
        <taxon>Bacillus</taxon>
    </lineage>
</organism>
<accession>A0ABM8YAQ5</accession>
<name>A0ABM8YAQ5_9BACI</name>
<evidence type="ECO:0000256" key="1">
    <source>
        <dbReference type="ARBA" id="ARBA00000073"/>
    </source>
</evidence>
<dbReference type="Pfam" id="PF00849">
    <property type="entry name" value="PseudoU_synth_2"/>
    <property type="match status" value="1"/>
</dbReference>
<dbReference type="Gene3D" id="3.30.2350.10">
    <property type="entry name" value="Pseudouridine synthase"/>
    <property type="match status" value="1"/>
</dbReference>